<reference evidence="1" key="1">
    <citation type="submission" date="2021-02" db="EMBL/GenBank/DDBJ databases">
        <authorList>
            <person name="Nieuwenhuis M."/>
            <person name="Van De Peppel L.J.J."/>
        </authorList>
    </citation>
    <scope>NUCLEOTIDE SEQUENCE</scope>
    <source>
        <strain evidence="1">D49</strain>
    </source>
</reference>
<gene>
    <name evidence="1" type="ORF">H0H81_012027</name>
</gene>
<evidence type="ECO:0000313" key="1">
    <source>
        <dbReference type="EMBL" id="KAG5635211.1"/>
    </source>
</evidence>
<comment type="caution">
    <text evidence="1">The sequence shown here is derived from an EMBL/GenBank/DDBJ whole genome shotgun (WGS) entry which is preliminary data.</text>
</comment>
<dbReference type="OrthoDB" id="1461976at2759"/>
<proteinExistence type="predicted"/>
<keyword evidence="2" id="KW-1185">Reference proteome</keyword>
<dbReference type="Proteomes" id="UP000717328">
    <property type="component" value="Unassembled WGS sequence"/>
</dbReference>
<accession>A0A9P7FQR3</accession>
<reference evidence="1" key="2">
    <citation type="submission" date="2021-10" db="EMBL/GenBank/DDBJ databases">
        <title>Phylogenomics reveals ancestral predisposition of the termite-cultivated fungus Termitomyces towards a domesticated lifestyle.</title>
        <authorList>
            <person name="Auxier B."/>
            <person name="Grum-Grzhimaylo A."/>
            <person name="Cardenas M.E."/>
            <person name="Lodge J.D."/>
            <person name="Laessoe T."/>
            <person name="Pedersen O."/>
            <person name="Smith M.E."/>
            <person name="Kuyper T.W."/>
            <person name="Franco-Molano E.A."/>
            <person name="Baroni T.J."/>
            <person name="Aanen D.K."/>
        </authorList>
    </citation>
    <scope>NUCLEOTIDE SEQUENCE</scope>
    <source>
        <strain evidence="1">D49</strain>
    </source>
</reference>
<name>A0A9P7FQR3_9AGAR</name>
<sequence>MPWSLKEIRAAIPTRLFIKDTTLGLYYLFRDISLAAAAWFLASNIDPYFNQDSTRELLTPMGAELARWAAWGV</sequence>
<dbReference type="EMBL" id="JABCKI010006148">
    <property type="protein sequence ID" value="KAG5635211.1"/>
    <property type="molecule type" value="Genomic_DNA"/>
</dbReference>
<organism evidence="1 2">
    <name type="scientific">Sphagnurus paluster</name>
    <dbReference type="NCBI Taxonomy" id="117069"/>
    <lineage>
        <taxon>Eukaryota</taxon>
        <taxon>Fungi</taxon>
        <taxon>Dikarya</taxon>
        <taxon>Basidiomycota</taxon>
        <taxon>Agaricomycotina</taxon>
        <taxon>Agaricomycetes</taxon>
        <taxon>Agaricomycetidae</taxon>
        <taxon>Agaricales</taxon>
        <taxon>Tricholomatineae</taxon>
        <taxon>Lyophyllaceae</taxon>
        <taxon>Sphagnurus</taxon>
    </lineage>
</organism>
<protein>
    <submittedName>
        <fullName evidence="1">Uncharacterized protein</fullName>
    </submittedName>
</protein>
<evidence type="ECO:0000313" key="2">
    <source>
        <dbReference type="Proteomes" id="UP000717328"/>
    </source>
</evidence>
<dbReference type="AlphaFoldDB" id="A0A9P7FQR3"/>